<evidence type="ECO:0000313" key="5">
    <source>
        <dbReference type="Proteomes" id="UP000800082"/>
    </source>
</evidence>
<dbReference type="GO" id="GO:0020037">
    <property type="term" value="F:heme binding"/>
    <property type="evidence" value="ECO:0007669"/>
    <property type="project" value="InterPro"/>
</dbReference>
<comment type="similarity">
    <text evidence="1">Belongs to the cytochrome P450 family.</text>
</comment>
<reference evidence="4" key="1">
    <citation type="journal article" date="2020" name="Stud. Mycol.">
        <title>101 Dothideomycetes genomes: a test case for predicting lifestyles and emergence of pathogens.</title>
        <authorList>
            <person name="Haridas S."/>
            <person name="Albert R."/>
            <person name="Binder M."/>
            <person name="Bloem J."/>
            <person name="Labutti K."/>
            <person name="Salamov A."/>
            <person name="Andreopoulos B."/>
            <person name="Baker S."/>
            <person name="Barry K."/>
            <person name="Bills G."/>
            <person name="Bluhm B."/>
            <person name="Cannon C."/>
            <person name="Castanera R."/>
            <person name="Culley D."/>
            <person name="Daum C."/>
            <person name="Ezra D."/>
            <person name="Gonzalez J."/>
            <person name="Henrissat B."/>
            <person name="Kuo A."/>
            <person name="Liang C."/>
            <person name="Lipzen A."/>
            <person name="Lutzoni F."/>
            <person name="Magnuson J."/>
            <person name="Mondo S."/>
            <person name="Nolan M."/>
            <person name="Ohm R."/>
            <person name="Pangilinan J."/>
            <person name="Park H.-J."/>
            <person name="Ramirez L."/>
            <person name="Alfaro M."/>
            <person name="Sun H."/>
            <person name="Tritt A."/>
            <person name="Yoshinaga Y."/>
            <person name="Zwiers L.-H."/>
            <person name="Turgeon B."/>
            <person name="Goodwin S."/>
            <person name="Spatafora J."/>
            <person name="Crous P."/>
            <person name="Grigoriev I."/>
        </authorList>
    </citation>
    <scope>NUCLEOTIDE SEQUENCE</scope>
    <source>
        <strain evidence="4">CBS 183.55</strain>
    </source>
</reference>
<organism evidence="4 5">
    <name type="scientific">Didymella exigua CBS 183.55</name>
    <dbReference type="NCBI Taxonomy" id="1150837"/>
    <lineage>
        <taxon>Eukaryota</taxon>
        <taxon>Fungi</taxon>
        <taxon>Dikarya</taxon>
        <taxon>Ascomycota</taxon>
        <taxon>Pezizomycotina</taxon>
        <taxon>Dothideomycetes</taxon>
        <taxon>Pleosporomycetidae</taxon>
        <taxon>Pleosporales</taxon>
        <taxon>Pleosporineae</taxon>
        <taxon>Didymellaceae</taxon>
        <taxon>Didymella</taxon>
    </lineage>
</organism>
<dbReference type="CDD" id="cd11070">
    <property type="entry name" value="CYP56-like"/>
    <property type="match status" value="1"/>
</dbReference>
<feature type="binding site" description="axial binding residue" evidence="2">
    <location>
        <position position="544"/>
    </location>
    <ligand>
        <name>heme</name>
        <dbReference type="ChEBI" id="CHEBI:30413"/>
    </ligand>
    <ligandPart>
        <name>Fe</name>
        <dbReference type="ChEBI" id="CHEBI:18248"/>
    </ligandPart>
</feature>
<dbReference type="PRINTS" id="PR00385">
    <property type="entry name" value="P450"/>
</dbReference>
<dbReference type="PANTHER" id="PTHR24305">
    <property type="entry name" value="CYTOCHROME P450"/>
    <property type="match status" value="1"/>
</dbReference>
<dbReference type="InterPro" id="IPR036396">
    <property type="entry name" value="Cyt_P450_sf"/>
</dbReference>
<dbReference type="InterPro" id="IPR002401">
    <property type="entry name" value="Cyt_P450_E_grp-I"/>
</dbReference>
<dbReference type="GO" id="GO:0004497">
    <property type="term" value="F:monooxygenase activity"/>
    <property type="evidence" value="ECO:0007669"/>
    <property type="project" value="InterPro"/>
</dbReference>
<keyword evidence="3" id="KW-0472">Membrane</keyword>
<protein>
    <submittedName>
        <fullName evidence="4">Cytochrome P450</fullName>
    </submittedName>
</protein>
<dbReference type="GO" id="GO:0016705">
    <property type="term" value="F:oxidoreductase activity, acting on paired donors, with incorporation or reduction of molecular oxygen"/>
    <property type="evidence" value="ECO:0007669"/>
    <property type="project" value="InterPro"/>
</dbReference>
<name>A0A6A5RRV0_9PLEO</name>
<dbReference type="RefSeq" id="XP_033450597.1">
    <property type="nucleotide sequence ID" value="XM_033591869.1"/>
</dbReference>
<evidence type="ECO:0000256" key="3">
    <source>
        <dbReference type="SAM" id="Phobius"/>
    </source>
</evidence>
<accession>A0A6A5RRV0</accession>
<proteinExistence type="inferred from homology"/>
<dbReference type="AlphaFoldDB" id="A0A6A5RRV0"/>
<keyword evidence="2" id="KW-0349">Heme</keyword>
<dbReference type="Pfam" id="PF00067">
    <property type="entry name" value="p450"/>
    <property type="match status" value="1"/>
</dbReference>
<dbReference type="Gene3D" id="1.10.630.10">
    <property type="entry name" value="Cytochrome P450"/>
    <property type="match status" value="1"/>
</dbReference>
<feature type="transmembrane region" description="Helical" evidence="3">
    <location>
        <begin position="36"/>
        <end position="59"/>
    </location>
</feature>
<dbReference type="InterPro" id="IPR050121">
    <property type="entry name" value="Cytochrome_P450_monoxygenase"/>
</dbReference>
<dbReference type="InterPro" id="IPR001128">
    <property type="entry name" value="Cyt_P450"/>
</dbReference>
<evidence type="ECO:0000313" key="4">
    <source>
        <dbReference type="EMBL" id="KAF1930349.1"/>
    </source>
</evidence>
<dbReference type="OrthoDB" id="1470350at2759"/>
<dbReference type="SUPFAM" id="SSF48264">
    <property type="entry name" value="Cytochrome P450"/>
    <property type="match status" value="1"/>
</dbReference>
<dbReference type="Proteomes" id="UP000800082">
    <property type="component" value="Unassembled WGS sequence"/>
</dbReference>
<keyword evidence="3" id="KW-1133">Transmembrane helix</keyword>
<dbReference type="PANTHER" id="PTHR24305:SF166">
    <property type="entry name" value="CYTOCHROME P450 12A4, MITOCHONDRIAL-RELATED"/>
    <property type="match status" value="1"/>
</dbReference>
<dbReference type="PRINTS" id="PR00463">
    <property type="entry name" value="EP450I"/>
</dbReference>
<keyword evidence="2" id="KW-0479">Metal-binding</keyword>
<dbReference type="GeneID" id="54349537"/>
<keyword evidence="3" id="KW-0812">Transmembrane</keyword>
<keyword evidence="2" id="KW-0408">Iron</keyword>
<evidence type="ECO:0000256" key="1">
    <source>
        <dbReference type="ARBA" id="ARBA00010617"/>
    </source>
</evidence>
<evidence type="ECO:0000256" key="2">
    <source>
        <dbReference type="PIRSR" id="PIRSR602401-1"/>
    </source>
</evidence>
<gene>
    <name evidence="4" type="ORF">M421DRAFT_418666</name>
</gene>
<dbReference type="GO" id="GO:0005506">
    <property type="term" value="F:iron ion binding"/>
    <property type="evidence" value="ECO:0007669"/>
    <property type="project" value="InterPro"/>
</dbReference>
<comment type="cofactor">
    <cofactor evidence="2">
        <name>heme</name>
        <dbReference type="ChEBI" id="CHEBI:30413"/>
    </cofactor>
</comment>
<sequence>MLFTLVFGALAAAALFKGVALYKKWQENIALAKSSGLPVVIIPWNIFSTFWLATFYIWIPILEVILPASWKGDWFDLLDPEWGYRKGHEPFEKIGGDVFIIPSITQLSAFVADAEAVTQITTRRNDFPKPLEMYGALDIYGKNLVSTEGSDWRMHRKLTAPSFGERNNQLVFKESIHHAKSLLSLWTGPGGQGNETVQDPASATMSFALFVISSAGFDVRVKWPHEERNQASSVESDESKPMLLGSEKSAGHKMTYREAISELLHNIMWTQIIPPKYLPLSPVKVHRTVGAAVAEWGQYMDELYEMKRQQVASGDANNAGMDLFDALIRGSGITEGKTNVSKSDLLGNAFVLMLAGHETTANTLHFSLIFLAMHRDSQRRLQQDMDKVFSGRPIEQWIYEEHFPKLFGGMAAAVMNETLRLLQPIVNIPKSTAPGRPQNLTLGDKTYTVPGGTHIFLNSAIHRNPKYWPAGPNGSNERGTGIKRDVDTFRPERWLSTTKMEGSFVDIAYDDEELRGPSGEDTSASLYKPVKGSYIPFSDGFRSCIGRRFAQVEILAVLAVIFSQYSVELAVEEWGTDEEVAAMNRAEKETIYQKAVDRADDALKTKVASIITLQLRGTSVPIRLVRRGEERFDN</sequence>
<keyword evidence="5" id="KW-1185">Reference proteome</keyword>
<dbReference type="EMBL" id="ML978963">
    <property type="protein sequence ID" value="KAF1930349.1"/>
    <property type="molecule type" value="Genomic_DNA"/>
</dbReference>